<accession>A0A8X6XI65</accession>
<reference evidence="2" key="1">
    <citation type="submission" date="2020-08" db="EMBL/GenBank/DDBJ databases">
        <title>Multicomponent nature underlies the extraordinary mechanical properties of spider dragline silk.</title>
        <authorList>
            <person name="Kono N."/>
            <person name="Nakamura H."/>
            <person name="Mori M."/>
            <person name="Yoshida Y."/>
            <person name="Ohtoshi R."/>
            <person name="Malay A.D."/>
            <person name="Moran D.A.P."/>
            <person name="Tomita M."/>
            <person name="Numata K."/>
            <person name="Arakawa K."/>
        </authorList>
    </citation>
    <scope>NUCLEOTIDE SEQUENCE</scope>
</reference>
<keyword evidence="1" id="KW-0472">Membrane</keyword>
<feature type="transmembrane region" description="Helical" evidence="1">
    <location>
        <begin position="21"/>
        <end position="39"/>
    </location>
</feature>
<organism evidence="2 3">
    <name type="scientific">Trichonephila inaurata madagascariensis</name>
    <dbReference type="NCBI Taxonomy" id="2747483"/>
    <lineage>
        <taxon>Eukaryota</taxon>
        <taxon>Metazoa</taxon>
        <taxon>Ecdysozoa</taxon>
        <taxon>Arthropoda</taxon>
        <taxon>Chelicerata</taxon>
        <taxon>Arachnida</taxon>
        <taxon>Araneae</taxon>
        <taxon>Araneomorphae</taxon>
        <taxon>Entelegynae</taxon>
        <taxon>Araneoidea</taxon>
        <taxon>Nephilidae</taxon>
        <taxon>Trichonephila</taxon>
        <taxon>Trichonephila inaurata</taxon>
    </lineage>
</organism>
<keyword evidence="1" id="KW-0812">Transmembrane</keyword>
<evidence type="ECO:0000256" key="1">
    <source>
        <dbReference type="SAM" id="Phobius"/>
    </source>
</evidence>
<evidence type="ECO:0000313" key="3">
    <source>
        <dbReference type="Proteomes" id="UP000886998"/>
    </source>
</evidence>
<keyword evidence="1" id="KW-1133">Transmembrane helix</keyword>
<name>A0A8X6XI65_9ARAC</name>
<keyword evidence="3" id="KW-1185">Reference proteome</keyword>
<gene>
    <name evidence="2" type="ORF">TNIN_190621</name>
</gene>
<sequence length="76" mass="7976">MKASQNVDRSKGQRIRFASTFSATSYMVIGFAGVVLLTPNCCTAVQTGPPSFKIASAVVLPALSVDHFIPSGFLGI</sequence>
<dbReference type="AlphaFoldDB" id="A0A8X6XI65"/>
<comment type="caution">
    <text evidence="2">The sequence shown here is derived from an EMBL/GenBank/DDBJ whole genome shotgun (WGS) entry which is preliminary data.</text>
</comment>
<dbReference type="Proteomes" id="UP000886998">
    <property type="component" value="Unassembled WGS sequence"/>
</dbReference>
<proteinExistence type="predicted"/>
<dbReference type="EMBL" id="BMAV01009114">
    <property type="protein sequence ID" value="GFY53127.1"/>
    <property type="molecule type" value="Genomic_DNA"/>
</dbReference>
<protein>
    <submittedName>
        <fullName evidence="2">Uncharacterized protein</fullName>
    </submittedName>
</protein>
<evidence type="ECO:0000313" key="2">
    <source>
        <dbReference type="EMBL" id="GFY53127.1"/>
    </source>
</evidence>